<feature type="signal peptide" evidence="12">
    <location>
        <begin position="1"/>
        <end position="27"/>
    </location>
</feature>
<evidence type="ECO:0000256" key="11">
    <source>
        <dbReference type="SAM" id="Phobius"/>
    </source>
</evidence>
<dbReference type="PROSITE" id="PS00109">
    <property type="entry name" value="PROTEIN_KINASE_TYR"/>
    <property type="match status" value="1"/>
</dbReference>
<dbReference type="CDD" id="cd00192">
    <property type="entry name" value="PTKc"/>
    <property type="match status" value="1"/>
</dbReference>
<dbReference type="SUPFAM" id="SSF57184">
    <property type="entry name" value="Growth factor receptor domain"/>
    <property type="match status" value="2"/>
</dbReference>
<evidence type="ECO:0000256" key="8">
    <source>
        <dbReference type="ARBA" id="ARBA00022840"/>
    </source>
</evidence>
<dbReference type="GO" id="GO:0050793">
    <property type="term" value="P:regulation of developmental process"/>
    <property type="evidence" value="ECO:0007669"/>
    <property type="project" value="UniProtKB-ARBA"/>
</dbReference>
<keyword evidence="8" id="KW-0067">ATP-binding</keyword>
<evidence type="ECO:0000256" key="3">
    <source>
        <dbReference type="ARBA" id="ARBA00022729"/>
    </source>
</evidence>
<dbReference type="InterPro" id="IPR001245">
    <property type="entry name" value="Ser-Thr/Tyr_kinase_cat_dom"/>
</dbReference>
<dbReference type="GO" id="GO:0005524">
    <property type="term" value="F:ATP binding"/>
    <property type="evidence" value="ECO:0007669"/>
    <property type="project" value="UniProtKB-KW"/>
</dbReference>
<dbReference type="eggNOG" id="KOG1026">
    <property type="taxonomic scope" value="Eukaryota"/>
</dbReference>
<evidence type="ECO:0000256" key="6">
    <source>
        <dbReference type="ARBA" id="ARBA00022777"/>
    </source>
</evidence>
<dbReference type="Proteomes" id="UP000008743">
    <property type="component" value="Unassembled WGS sequence"/>
</dbReference>
<evidence type="ECO:0000256" key="4">
    <source>
        <dbReference type="ARBA" id="ARBA00022737"/>
    </source>
</evidence>
<evidence type="ECO:0000256" key="2">
    <source>
        <dbReference type="ARBA" id="ARBA00022679"/>
    </source>
</evidence>
<evidence type="ECO:0000256" key="10">
    <source>
        <dbReference type="ARBA" id="ARBA00023137"/>
    </source>
</evidence>
<dbReference type="InterPro" id="IPR038081">
    <property type="entry name" value="CalX-like_sf"/>
</dbReference>
<dbReference type="Gene3D" id="2.60.40.2030">
    <property type="match status" value="4"/>
</dbReference>
<dbReference type="CDD" id="cd00185">
    <property type="entry name" value="TNFRSF"/>
    <property type="match status" value="1"/>
</dbReference>
<dbReference type="Gene3D" id="2.10.50.10">
    <property type="entry name" value="Tumor Necrosis Factor Receptor, subunit A, domain 2"/>
    <property type="match status" value="4"/>
</dbReference>
<sequence>MKPTIKFALLCVVALLATATRVPYAQAATCATDDYDVCGNCQQGDSETAQGSCCVPILLLLCGAYDRSCRKPSPNCCSGFWGSQCTDCPAGSQCPGGINGISQPCAPGTFSTGFAAACSACPANQYQPKSGATSCVACPSFSTSTEGSAKCTCNAGRYGINTNTTNMSCSVCEPGFQCSNSIRTACPAGSVQPSSAGSSCTACLVNQYQNATGQTSCKPCPTFSTSSSGAARCTCDAGRYMVQDTCQACEPGFYCPGDNTRYACPANTYQASSGSSSCPACPDFSTSFANSVVCTCDSGRYLDVDSGMCVTCPAGSRCATNSNTRTLCSAGQYQDEVGQTSCKVCPDSSWSTANATGCTCNVGLWMDGSSCSSCAAGNRCIGDNLQHSCDIDTYQDQAQQSTCASCPVGSTATSGSSGCTCGANYASSGAGSTLHCTLLGALSVAPMSRLVYANEGDFITLVFSSTVTESDANCTVLVLGTSSALAGHDYNFESSLTLFFDRASGNGATLNLTIPANNLARPRTNLYLRLANPNGAILDTFTDVHIAIQAANIPSGAFEFSASNRTMTVAPLGSVVLTLERIGGSDGTAQVSVARSDSQPNLVFNFASGQTVCRISMPISSNDQPALGYNIQLSIASVVTSVLPSEMGTFSSAELVVQDTVDAHGVLAFSAASFTGSEESGAVVVTITRARGLFGSVSVRLTTSSGTALEGSDFVGLDTTIVFDAGVSSVSTAITVIDDTIPELAENFVVALSSPTGGAILSSSNPIQTVCTISENDDARGVLSFERASLTVDENVGQAVLTVLRTGGAFGSVTGFVLTVSGTATAGTDFVALPSLPVVFPENVTAVNVSVTILNDDLPELDESFVVSLSSNGLGGVRIGAQASTTVTIRANDNYAGLFSFDTAGASADVAARTTLFEGSSFNITVLRNAGLFGAQSLTVKSVYPYPETSAADVLIDSQLDFADGERIKVVTITVPDQGAGERPARRFDLQLSLAVGSLATLSGASAYMVIEPVSTVGGVVGITVNGSSLIAEGSNVTLTIARTPNPVTGTLPVSVYYRTVFGNPSSVADGTDADDLQVQQGLVTFQPNQYSTTIQVTTIQDSRPEQDEIFYVELFDVSGMFISQAHGRVAVTIAANDNAYGVVSFANHTLTAVFAQGWLRIPVVRTGGVFRDTQVTIEQNAYAIRSADDQGREGSARDNRQFVMTETSVTIPAGSSEANFNLWLLNPTDLQHTVYSFTLNITGATNGTVLSNGEDELIVTVDLVVPEAASSQPVALIMGATLGSLLVLLALGLLLIAYCRRREPKITNKSSGSLTHTLDTSSTILDFQATFDPVYAVAVRQPVLHSTNEMISTLPAYAMAIRKADRSVPVGYDVLQPVPAHAASPSAAGYALLQGATEVGGYAILQNSKVANGPQRTISERLYGVASSETGAASTIRENLVLGNPIGDGFFGQVVAGVLPIVYASRDLHLNPIVDSPEHVAVAVKLLKVTANEKDQRDFRSEASMMVQFNHANIVTAIGALLEQQPNMLVLEFMPYGDLQTLLVKCSVGNITWTPREVAHAMRQVASAMDYLARQQFVHRDLAARNCLVGPNLTVKLADFGLARRVDSGCYQLQTRGRLPVRWLAIESIGYLTFTTESDVWSYGVLGWEVMSYGLNPYANLPFEEMLRHLESGARLPQPDTCPVHIWSLLRSCWEPNPADRPIFPDILTFWEEEASATVHQELRDLGKMVAQQQQQQQ</sequence>
<accession>A0A0D2W1A9</accession>
<dbReference type="RefSeq" id="XP_004342690.1">
    <property type="nucleotide sequence ID" value="XM_004342641.2"/>
</dbReference>
<gene>
    <name evidence="14" type="ORF">CAOG_008089</name>
</gene>
<feature type="domain" description="Protein kinase" evidence="13">
    <location>
        <begin position="1441"/>
        <end position="1724"/>
    </location>
</feature>
<keyword evidence="3 12" id="KW-0732">Signal</keyword>
<dbReference type="GO" id="GO:0012505">
    <property type="term" value="C:endomembrane system"/>
    <property type="evidence" value="ECO:0007669"/>
    <property type="project" value="UniProtKB-SubCell"/>
</dbReference>
<dbReference type="PRINTS" id="PR00109">
    <property type="entry name" value="TYRKINASE"/>
</dbReference>
<dbReference type="InParanoid" id="A0A0D2W1A9"/>
<dbReference type="Pfam" id="PF03160">
    <property type="entry name" value="Calx-beta"/>
    <property type="match status" value="3"/>
</dbReference>
<keyword evidence="10" id="KW-0829">Tyrosine-protein kinase</keyword>
<dbReference type="PANTHER" id="PTHR24416:SF600">
    <property type="entry name" value="PDGF- AND VEGF-RECEPTOR RELATED, ISOFORM J"/>
    <property type="match status" value="1"/>
</dbReference>
<dbReference type="SUPFAM" id="SSF56112">
    <property type="entry name" value="Protein kinase-like (PK-like)"/>
    <property type="match status" value="1"/>
</dbReference>
<reference evidence="15" key="1">
    <citation type="submission" date="2011-02" db="EMBL/GenBank/DDBJ databases">
        <title>The Genome Sequence of Capsaspora owczarzaki ATCC 30864.</title>
        <authorList>
            <person name="Russ C."/>
            <person name="Cuomo C."/>
            <person name="Burger G."/>
            <person name="Gray M.W."/>
            <person name="Holland P.W.H."/>
            <person name="King N."/>
            <person name="Lang F.B.F."/>
            <person name="Roger A.J."/>
            <person name="Ruiz-Trillo I."/>
            <person name="Young S.K."/>
            <person name="Zeng Q."/>
            <person name="Gargeya S."/>
            <person name="Alvarado L."/>
            <person name="Berlin A."/>
            <person name="Chapman S.B."/>
            <person name="Chen Z."/>
            <person name="Freedman E."/>
            <person name="Gellesch M."/>
            <person name="Goldberg J."/>
            <person name="Griggs A."/>
            <person name="Gujja S."/>
            <person name="Heilman E."/>
            <person name="Heiman D."/>
            <person name="Howarth C."/>
            <person name="Mehta T."/>
            <person name="Neiman D."/>
            <person name="Pearson M."/>
            <person name="Roberts A."/>
            <person name="Saif S."/>
            <person name="Shea T."/>
            <person name="Shenoy N."/>
            <person name="Sisk P."/>
            <person name="Stolte C."/>
            <person name="Sykes S."/>
            <person name="White J."/>
            <person name="Yandava C."/>
            <person name="Haas B."/>
            <person name="Nusbaum C."/>
            <person name="Birren B."/>
        </authorList>
    </citation>
    <scope>NUCLEOTIDE SEQUENCE</scope>
    <source>
        <strain evidence="15">ATCC 30864</strain>
    </source>
</reference>
<evidence type="ECO:0000256" key="9">
    <source>
        <dbReference type="ARBA" id="ARBA00023136"/>
    </source>
</evidence>
<proteinExistence type="predicted"/>
<evidence type="ECO:0000259" key="13">
    <source>
        <dbReference type="PROSITE" id="PS50011"/>
    </source>
</evidence>
<keyword evidence="5" id="KW-0547">Nucleotide-binding</keyword>
<keyword evidence="4" id="KW-0677">Repeat</keyword>
<keyword evidence="6 14" id="KW-0418">Kinase</keyword>
<dbReference type="SUPFAM" id="SSF141072">
    <property type="entry name" value="CalX-like"/>
    <property type="match status" value="6"/>
</dbReference>
<feature type="chain" id="PRO_5002254108" evidence="12">
    <location>
        <begin position="28"/>
        <end position="1739"/>
    </location>
</feature>
<dbReference type="PANTHER" id="PTHR24416">
    <property type="entry name" value="TYROSINE-PROTEIN KINASE RECEPTOR"/>
    <property type="match status" value="1"/>
</dbReference>
<dbReference type="InterPro" id="IPR008266">
    <property type="entry name" value="Tyr_kinase_AS"/>
</dbReference>
<dbReference type="PhylomeDB" id="A0A0D2W1A9"/>
<keyword evidence="15" id="KW-1185">Reference proteome</keyword>
<feature type="transmembrane region" description="Helical" evidence="11">
    <location>
        <begin position="1275"/>
        <end position="1300"/>
    </location>
</feature>
<dbReference type="InterPro" id="IPR020635">
    <property type="entry name" value="Tyr_kinase_cat_dom"/>
</dbReference>
<keyword evidence="11" id="KW-0812">Transmembrane</keyword>
<dbReference type="GO" id="GO:0043235">
    <property type="term" value="C:receptor complex"/>
    <property type="evidence" value="ECO:0007669"/>
    <property type="project" value="TreeGrafter"/>
</dbReference>
<dbReference type="OrthoDB" id="2324346at2759"/>
<dbReference type="InterPro" id="IPR003644">
    <property type="entry name" value="Calx_beta"/>
</dbReference>
<dbReference type="InterPro" id="IPR050122">
    <property type="entry name" value="RTK"/>
</dbReference>
<evidence type="ECO:0000256" key="7">
    <source>
        <dbReference type="ARBA" id="ARBA00022837"/>
    </source>
</evidence>
<evidence type="ECO:0000313" key="15">
    <source>
        <dbReference type="Proteomes" id="UP000008743"/>
    </source>
</evidence>
<dbReference type="GO" id="GO:0007169">
    <property type="term" value="P:cell surface receptor protein tyrosine kinase signaling pathway"/>
    <property type="evidence" value="ECO:0007669"/>
    <property type="project" value="TreeGrafter"/>
</dbReference>
<dbReference type="InterPro" id="IPR011641">
    <property type="entry name" value="Tyr-kin_ephrin_A/B_rcpt-like"/>
</dbReference>
<evidence type="ECO:0000313" key="14">
    <source>
        <dbReference type="EMBL" id="KJE98052.1"/>
    </source>
</evidence>
<dbReference type="GO" id="GO:0005886">
    <property type="term" value="C:plasma membrane"/>
    <property type="evidence" value="ECO:0007669"/>
    <property type="project" value="TreeGrafter"/>
</dbReference>
<dbReference type="EMBL" id="KE346376">
    <property type="protein sequence ID" value="KJE98052.1"/>
    <property type="molecule type" value="Genomic_DNA"/>
</dbReference>
<keyword evidence="11" id="KW-1133">Transmembrane helix</keyword>
<dbReference type="SMART" id="SM01411">
    <property type="entry name" value="Ephrin_rec_like"/>
    <property type="match status" value="6"/>
</dbReference>
<comment type="subcellular location">
    <subcellularLocation>
        <location evidence="1">Endomembrane system</location>
    </subcellularLocation>
</comment>
<dbReference type="SMART" id="SM00219">
    <property type="entry name" value="TyrKc"/>
    <property type="match status" value="1"/>
</dbReference>
<dbReference type="eggNOG" id="KOG1306">
    <property type="taxonomic scope" value="Eukaryota"/>
</dbReference>
<dbReference type="Gene3D" id="1.10.510.10">
    <property type="entry name" value="Transferase(Phosphotransferase) domain 1"/>
    <property type="match status" value="1"/>
</dbReference>
<dbReference type="InterPro" id="IPR009030">
    <property type="entry name" value="Growth_fac_rcpt_cys_sf"/>
</dbReference>
<dbReference type="SMART" id="SM00237">
    <property type="entry name" value="Calx_beta"/>
    <property type="match status" value="3"/>
</dbReference>
<dbReference type="FunFam" id="1.10.510.10:FF:001512">
    <property type="entry name" value="Receptor tyrosine-protein kinase erbB-2"/>
    <property type="match status" value="1"/>
</dbReference>
<keyword evidence="7" id="KW-0106">Calcium</keyword>
<dbReference type="GO" id="GO:0004714">
    <property type="term" value="F:transmembrane receptor protein tyrosine kinase activity"/>
    <property type="evidence" value="ECO:0007669"/>
    <property type="project" value="TreeGrafter"/>
</dbReference>
<dbReference type="STRING" id="595528.A0A0D2W1A9"/>
<evidence type="ECO:0000256" key="12">
    <source>
        <dbReference type="SAM" id="SignalP"/>
    </source>
</evidence>
<dbReference type="GO" id="GO:0048468">
    <property type="term" value="P:cell development"/>
    <property type="evidence" value="ECO:0007669"/>
    <property type="project" value="UniProtKB-ARBA"/>
</dbReference>
<evidence type="ECO:0000256" key="1">
    <source>
        <dbReference type="ARBA" id="ARBA00004308"/>
    </source>
</evidence>
<dbReference type="Pfam" id="PF07714">
    <property type="entry name" value="PK_Tyr_Ser-Thr"/>
    <property type="match status" value="1"/>
</dbReference>
<protein>
    <submittedName>
        <fullName evidence="14">TKL protein kinase</fullName>
    </submittedName>
</protein>
<keyword evidence="2" id="KW-0808">Transferase</keyword>
<evidence type="ECO:0000256" key="5">
    <source>
        <dbReference type="ARBA" id="ARBA00022741"/>
    </source>
</evidence>
<name>A0A0D2W1A9_CAPO3</name>
<dbReference type="Gene3D" id="3.30.200.20">
    <property type="entry name" value="Phosphorylase Kinase, domain 1"/>
    <property type="match status" value="1"/>
</dbReference>
<dbReference type="PROSITE" id="PS50011">
    <property type="entry name" value="PROTEIN_KINASE_DOM"/>
    <property type="match status" value="1"/>
</dbReference>
<dbReference type="InterPro" id="IPR011009">
    <property type="entry name" value="Kinase-like_dom_sf"/>
</dbReference>
<dbReference type="Pfam" id="PF07699">
    <property type="entry name" value="Ephrin_rec_like"/>
    <property type="match status" value="1"/>
</dbReference>
<organism evidence="14 15">
    <name type="scientific">Capsaspora owczarzaki (strain ATCC 30864)</name>
    <dbReference type="NCBI Taxonomy" id="595528"/>
    <lineage>
        <taxon>Eukaryota</taxon>
        <taxon>Filasterea</taxon>
        <taxon>Capsaspora</taxon>
    </lineage>
</organism>
<dbReference type="InterPro" id="IPR000719">
    <property type="entry name" value="Prot_kinase_dom"/>
</dbReference>
<keyword evidence="9 11" id="KW-0472">Membrane</keyword>